<name>D4JYJ3_9FIRM</name>
<dbReference type="EMBL" id="FP929045">
    <property type="protein sequence ID" value="CBK99092.1"/>
    <property type="molecule type" value="Genomic_DNA"/>
</dbReference>
<evidence type="ECO:0000256" key="1">
    <source>
        <dbReference type="ARBA" id="ARBA00023125"/>
    </source>
</evidence>
<dbReference type="SUPFAM" id="SSF47413">
    <property type="entry name" value="lambda repressor-like DNA-binding domains"/>
    <property type="match status" value="1"/>
</dbReference>
<evidence type="ECO:0000313" key="4">
    <source>
        <dbReference type="Proteomes" id="UP000008804"/>
    </source>
</evidence>
<feature type="domain" description="HTH cro/C1-type" evidence="2">
    <location>
        <begin position="4"/>
        <end position="58"/>
    </location>
</feature>
<dbReference type="Proteomes" id="UP000008804">
    <property type="component" value="Chromosome"/>
</dbReference>
<gene>
    <name evidence="3" type="ORF">FP2_16260</name>
</gene>
<dbReference type="AlphaFoldDB" id="D4JYJ3"/>
<evidence type="ECO:0000259" key="2">
    <source>
        <dbReference type="PROSITE" id="PS50943"/>
    </source>
</evidence>
<dbReference type="STRING" id="718252.FP2_16260"/>
<sequence length="102" mass="11614">MENLTIIRKESHATQQEVADYLGISRQAYGNYESGKREPDYETLLKLGEYFNCSIDYLLGSSRGVRYPLLSEFERNLLEQYRSATPAIQSAVCKLLDLNGEA</sequence>
<dbReference type="Pfam" id="PF01381">
    <property type="entry name" value="HTH_3"/>
    <property type="match status" value="1"/>
</dbReference>
<reference evidence="3 4" key="2">
    <citation type="submission" date="2010-03" db="EMBL/GenBank/DDBJ databases">
        <authorList>
            <person name="Pajon A."/>
        </authorList>
    </citation>
    <scope>NUCLEOTIDE SEQUENCE [LARGE SCALE GENOMIC DNA]</scope>
    <source>
        <strain evidence="4">L2-6</strain>
    </source>
</reference>
<dbReference type="CDD" id="cd00093">
    <property type="entry name" value="HTH_XRE"/>
    <property type="match status" value="1"/>
</dbReference>
<protein>
    <submittedName>
        <fullName evidence="3">Predicted transcriptional regulators</fullName>
    </submittedName>
</protein>
<dbReference type="Gene3D" id="1.10.260.40">
    <property type="entry name" value="lambda repressor-like DNA-binding domains"/>
    <property type="match status" value="1"/>
</dbReference>
<dbReference type="HOGENOM" id="CLU_066192_4_2_9"/>
<dbReference type="InterPro" id="IPR010982">
    <property type="entry name" value="Lambda_DNA-bd_dom_sf"/>
</dbReference>
<dbReference type="SMART" id="SM00530">
    <property type="entry name" value="HTH_XRE"/>
    <property type="match status" value="1"/>
</dbReference>
<keyword evidence="4" id="KW-1185">Reference proteome</keyword>
<dbReference type="PANTHER" id="PTHR46558">
    <property type="entry name" value="TRACRIPTIONAL REGULATORY PROTEIN-RELATED-RELATED"/>
    <property type="match status" value="1"/>
</dbReference>
<evidence type="ECO:0000313" key="3">
    <source>
        <dbReference type="EMBL" id="CBK99092.1"/>
    </source>
</evidence>
<dbReference type="RefSeq" id="WP_015564753.1">
    <property type="nucleotide sequence ID" value="NC_021042.1"/>
</dbReference>
<dbReference type="BioCyc" id="FPRA718252:G1375-1383-MONOMER"/>
<reference evidence="3 4" key="1">
    <citation type="submission" date="2010-03" db="EMBL/GenBank/DDBJ databases">
        <title>The genome sequence of Faecalibacterium prausnitzii L2/6.</title>
        <authorList>
            <consortium name="metaHIT consortium -- http://www.metahit.eu/"/>
            <person name="Pajon A."/>
            <person name="Turner K."/>
            <person name="Parkhill J."/>
            <person name="Duncan S."/>
            <person name="Flint H."/>
        </authorList>
    </citation>
    <scope>NUCLEOTIDE SEQUENCE [LARGE SCALE GENOMIC DNA]</scope>
    <source>
        <strain evidence="4">L2-6</strain>
    </source>
</reference>
<dbReference type="GO" id="GO:0003677">
    <property type="term" value="F:DNA binding"/>
    <property type="evidence" value="ECO:0007669"/>
    <property type="project" value="UniProtKB-KW"/>
</dbReference>
<proteinExistence type="predicted"/>
<dbReference type="PROSITE" id="PS50943">
    <property type="entry name" value="HTH_CROC1"/>
    <property type="match status" value="1"/>
</dbReference>
<organism evidence="3 4">
    <name type="scientific">Faecalibacterium prausnitzii L2-6</name>
    <dbReference type="NCBI Taxonomy" id="718252"/>
    <lineage>
        <taxon>Bacteria</taxon>
        <taxon>Bacillati</taxon>
        <taxon>Bacillota</taxon>
        <taxon>Clostridia</taxon>
        <taxon>Eubacteriales</taxon>
        <taxon>Oscillospiraceae</taxon>
        <taxon>Faecalibacterium</taxon>
    </lineage>
</organism>
<accession>D4JYJ3</accession>
<dbReference type="PANTHER" id="PTHR46558:SF11">
    <property type="entry name" value="HTH-TYPE TRANSCRIPTIONAL REGULATOR XRE"/>
    <property type="match status" value="1"/>
</dbReference>
<keyword evidence="1" id="KW-0238">DNA-binding</keyword>
<dbReference type="InterPro" id="IPR001387">
    <property type="entry name" value="Cro/C1-type_HTH"/>
</dbReference>
<dbReference type="eggNOG" id="COG1476">
    <property type="taxonomic scope" value="Bacteria"/>
</dbReference>
<dbReference type="KEGG" id="fpr:FP2_16260"/>